<keyword evidence="3" id="KW-1185">Reference proteome</keyword>
<feature type="region of interest" description="Disordered" evidence="1">
    <location>
        <begin position="77"/>
        <end position="97"/>
    </location>
</feature>
<protein>
    <submittedName>
        <fullName evidence="2">Uncharacterized protein</fullName>
    </submittedName>
</protein>
<dbReference type="Proteomes" id="UP001487740">
    <property type="component" value="Unassembled WGS sequence"/>
</dbReference>
<accession>A0AAW0TSS7</accession>
<gene>
    <name evidence="2" type="ORF">O3P69_010204</name>
</gene>
<proteinExistence type="predicted"/>
<evidence type="ECO:0000313" key="3">
    <source>
        <dbReference type="Proteomes" id="UP001487740"/>
    </source>
</evidence>
<evidence type="ECO:0000313" key="2">
    <source>
        <dbReference type="EMBL" id="KAK8390356.1"/>
    </source>
</evidence>
<name>A0AAW0TSS7_SCYPA</name>
<organism evidence="2 3">
    <name type="scientific">Scylla paramamosain</name>
    <name type="common">Mud crab</name>
    <dbReference type="NCBI Taxonomy" id="85552"/>
    <lineage>
        <taxon>Eukaryota</taxon>
        <taxon>Metazoa</taxon>
        <taxon>Ecdysozoa</taxon>
        <taxon>Arthropoda</taxon>
        <taxon>Crustacea</taxon>
        <taxon>Multicrustacea</taxon>
        <taxon>Malacostraca</taxon>
        <taxon>Eumalacostraca</taxon>
        <taxon>Eucarida</taxon>
        <taxon>Decapoda</taxon>
        <taxon>Pleocyemata</taxon>
        <taxon>Brachyura</taxon>
        <taxon>Eubrachyura</taxon>
        <taxon>Portunoidea</taxon>
        <taxon>Portunidae</taxon>
        <taxon>Portuninae</taxon>
        <taxon>Scylla</taxon>
    </lineage>
</organism>
<reference evidence="2 3" key="1">
    <citation type="submission" date="2023-03" db="EMBL/GenBank/DDBJ databases">
        <title>High-quality genome of Scylla paramamosain provides insights in environmental adaptation.</title>
        <authorList>
            <person name="Zhang L."/>
        </authorList>
    </citation>
    <scope>NUCLEOTIDE SEQUENCE [LARGE SCALE GENOMIC DNA]</scope>
    <source>
        <strain evidence="2">LZ_2023a</strain>
        <tissue evidence="2">Muscle</tissue>
    </source>
</reference>
<dbReference type="EMBL" id="JARAKH010000025">
    <property type="protein sequence ID" value="KAK8390356.1"/>
    <property type="molecule type" value="Genomic_DNA"/>
</dbReference>
<sequence>MRSRRKHATWQHQYTCAKQEKPRCAAICDYGFECICKCVTELESLETETGHSRRRAQPSWDHDTRTTRLHEYQHSIPSINRKYMGHESAMGGADHQQ</sequence>
<comment type="caution">
    <text evidence="2">The sequence shown here is derived from an EMBL/GenBank/DDBJ whole genome shotgun (WGS) entry which is preliminary data.</text>
</comment>
<evidence type="ECO:0000256" key="1">
    <source>
        <dbReference type="SAM" id="MobiDB-lite"/>
    </source>
</evidence>
<dbReference type="AlphaFoldDB" id="A0AAW0TSS7"/>